<reference evidence="1" key="1">
    <citation type="submission" date="2021-09" db="EMBL/GenBank/DDBJ databases">
        <authorList>
            <person name="Martin H S."/>
        </authorList>
    </citation>
    <scope>NUCLEOTIDE SEQUENCE</scope>
</reference>
<proteinExistence type="predicted"/>
<gene>
    <name evidence="1" type="ORF">DCHRY22_LOCUS5302</name>
</gene>
<name>A0A8J2VZF1_9NEOP</name>
<dbReference type="AlphaFoldDB" id="A0A8J2VZF1"/>
<sequence>MLYGPPQMCCPPANGVSTMGTLQTRLGAYTSGIVSWPAHSHTFRLFYVSLRKERFFLGTVEASSLDFPISLQQRNCYRTLASRSQIDDPARK</sequence>
<keyword evidence="2" id="KW-1185">Reference proteome</keyword>
<evidence type="ECO:0000313" key="2">
    <source>
        <dbReference type="Proteomes" id="UP000789524"/>
    </source>
</evidence>
<evidence type="ECO:0000313" key="1">
    <source>
        <dbReference type="EMBL" id="CAG9564293.1"/>
    </source>
</evidence>
<accession>A0A8J2VZF1</accession>
<organism evidence="1 2">
    <name type="scientific">Danaus chrysippus</name>
    <name type="common">African queen</name>
    <dbReference type="NCBI Taxonomy" id="151541"/>
    <lineage>
        <taxon>Eukaryota</taxon>
        <taxon>Metazoa</taxon>
        <taxon>Ecdysozoa</taxon>
        <taxon>Arthropoda</taxon>
        <taxon>Hexapoda</taxon>
        <taxon>Insecta</taxon>
        <taxon>Pterygota</taxon>
        <taxon>Neoptera</taxon>
        <taxon>Endopterygota</taxon>
        <taxon>Lepidoptera</taxon>
        <taxon>Glossata</taxon>
        <taxon>Ditrysia</taxon>
        <taxon>Papilionoidea</taxon>
        <taxon>Nymphalidae</taxon>
        <taxon>Danainae</taxon>
        <taxon>Danaini</taxon>
        <taxon>Danaina</taxon>
        <taxon>Danaus</taxon>
        <taxon>Anosia</taxon>
    </lineage>
</organism>
<comment type="caution">
    <text evidence="1">The sequence shown here is derived from an EMBL/GenBank/DDBJ whole genome shotgun (WGS) entry which is preliminary data.</text>
</comment>
<protein>
    <submittedName>
        <fullName evidence="1">(African queen) hypothetical protein</fullName>
    </submittedName>
</protein>
<dbReference type="EMBL" id="CAKASE010000050">
    <property type="protein sequence ID" value="CAG9564293.1"/>
    <property type="molecule type" value="Genomic_DNA"/>
</dbReference>
<dbReference type="Proteomes" id="UP000789524">
    <property type="component" value="Unassembled WGS sequence"/>
</dbReference>